<evidence type="ECO:0000256" key="1">
    <source>
        <dbReference type="SAM" id="MobiDB-lite"/>
    </source>
</evidence>
<feature type="region of interest" description="Disordered" evidence="1">
    <location>
        <begin position="51"/>
        <end position="70"/>
    </location>
</feature>
<accession>A0ABV5ILA2</accession>
<proteinExistence type="predicted"/>
<dbReference type="Proteomes" id="UP001589647">
    <property type="component" value="Unassembled WGS sequence"/>
</dbReference>
<dbReference type="RefSeq" id="WP_125647294.1">
    <property type="nucleotide sequence ID" value="NZ_BMRC01000038.1"/>
</dbReference>
<reference evidence="2 3" key="1">
    <citation type="submission" date="2024-09" db="EMBL/GenBank/DDBJ databases">
        <authorList>
            <person name="Sun Q."/>
            <person name="Mori K."/>
        </authorList>
    </citation>
    <scope>NUCLEOTIDE SEQUENCE [LARGE SCALE GENOMIC DNA]</scope>
    <source>
        <strain evidence="2 3">CCM 3426</strain>
    </source>
</reference>
<organism evidence="2 3">
    <name type="scientific">Nonomuraea spiralis</name>
    <dbReference type="NCBI Taxonomy" id="46182"/>
    <lineage>
        <taxon>Bacteria</taxon>
        <taxon>Bacillati</taxon>
        <taxon>Actinomycetota</taxon>
        <taxon>Actinomycetes</taxon>
        <taxon>Streptosporangiales</taxon>
        <taxon>Streptosporangiaceae</taxon>
        <taxon>Nonomuraea</taxon>
    </lineage>
</organism>
<dbReference type="EMBL" id="JBHMEI010000025">
    <property type="protein sequence ID" value="MFB9205162.1"/>
    <property type="molecule type" value="Genomic_DNA"/>
</dbReference>
<evidence type="ECO:0008006" key="4">
    <source>
        <dbReference type="Google" id="ProtNLM"/>
    </source>
</evidence>
<sequence>MKAHSERTLARGAVAAGLLAALTMGGAGPAEARYRYDFRSPEVAIWSEPKGGAAQVGVGRPGDGFDSDYSEEHERYQCDDLYDSTLWHHGTDAATGVVGWVPACHVDDPD</sequence>
<evidence type="ECO:0000313" key="2">
    <source>
        <dbReference type="EMBL" id="MFB9205162.1"/>
    </source>
</evidence>
<name>A0ABV5ILA2_9ACTN</name>
<protein>
    <recommendedName>
        <fullName evidence="4">Secreted protein</fullName>
    </recommendedName>
</protein>
<evidence type="ECO:0000313" key="3">
    <source>
        <dbReference type="Proteomes" id="UP001589647"/>
    </source>
</evidence>
<keyword evidence="3" id="KW-1185">Reference proteome</keyword>
<comment type="caution">
    <text evidence="2">The sequence shown here is derived from an EMBL/GenBank/DDBJ whole genome shotgun (WGS) entry which is preliminary data.</text>
</comment>
<gene>
    <name evidence="2" type="ORF">ACFFV7_28470</name>
</gene>